<keyword evidence="2" id="KW-0808">Transferase</keyword>
<protein>
    <submittedName>
        <fullName evidence="2">p21-activated protein kinase-interacting protein 1</fullName>
    </submittedName>
</protein>
<gene>
    <name evidence="2" type="ORF">F383_03697</name>
    <name evidence="1" type="ORF">F383_17176</name>
</gene>
<evidence type="ECO:0000313" key="1">
    <source>
        <dbReference type="EMBL" id="KHG13212.1"/>
    </source>
</evidence>
<evidence type="ECO:0000313" key="2">
    <source>
        <dbReference type="EMBL" id="KHG25587.1"/>
    </source>
</evidence>
<reference evidence="2" key="1">
    <citation type="submission" date="2014-09" db="EMBL/GenBank/DDBJ databases">
        <title>G. arboreum L. cv. AKA8401 A2 genome assembly version 1.0.</title>
        <authorList>
            <person name="Mudge J."/>
            <person name="Ramaraj T."/>
            <person name="Lindquist I.E."/>
            <person name="Bharti A.K."/>
            <person name="Sundararajan A."/>
            <person name="Cameron C.T."/>
            <person name="Woodward J.E."/>
            <person name="May G.D."/>
            <person name="Brubaker C."/>
            <person name="Broadhvest J."/>
            <person name="Wilkins T.A."/>
        </authorList>
    </citation>
    <scope>NUCLEOTIDE SEQUENCE</scope>
</reference>
<dbReference type="AlphaFoldDB" id="A0A0B0PL20"/>
<accession>A0A0B0PL20</accession>
<reference evidence="3" key="2">
    <citation type="submission" date="2014-09" db="EMBL/GenBank/DDBJ databases">
        <authorList>
            <person name="Mudge J."/>
            <person name="Ramaraj T."/>
            <person name="Lindquist I.E."/>
            <person name="Bharti A.K."/>
            <person name="Sundararajan A."/>
            <person name="Cameron C.T."/>
            <person name="Woodward J.E."/>
            <person name="May G.D."/>
            <person name="Brubaker C."/>
            <person name="Broadhvest J."/>
            <person name="Wilkins T.A."/>
        </authorList>
    </citation>
    <scope>NUCLEOTIDE SEQUENCE</scope>
    <source>
        <strain evidence="3">cv. AKA8401</strain>
    </source>
</reference>
<evidence type="ECO:0000313" key="3">
    <source>
        <dbReference type="Proteomes" id="UP000032142"/>
    </source>
</evidence>
<dbReference type="Proteomes" id="UP000032142">
    <property type="component" value="Unassembled WGS sequence"/>
</dbReference>
<dbReference type="EMBL" id="KN432964">
    <property type="protein sequence ID" value="KHG25587.1"/>
    <property type="molecule type" value="Genomic_DNA"/>
</dbReference>
<sequence length="63" mass="6774">MSIPICVATQHVSASAAKAEAIRCWSTEHDKRTPPSLFLATTPTADWKVLALCAASKLIFTIC</sequence>
<organism evidence="2 3">
    <name type="scientific">Gossypium arboreum</name>
    <name type="common">Tree cotton</name>
    <name type="synonym">Gossypium nanking</name>
    <dbReference type="NCBI Taxonomy" id="29729"/>
    <lineage>
        <taxon>Eukaryota</taxon>
        <taxon>Viridiplantae</taxon>
        <taxon>Streptophyta</taxon>
        <taxon>Embryophyta</taxon>
        <taxon>Tracheophyta</taxon>
        <taxon>Spermatophyta</taxon>
        <taxon>Magnoliopsida</taxon>
        <taxon>eudicotyledons</taxon>
        <taxon>Gunneridae</taxon>
        <taxon>Pentapetalae</taxon>
        <taxon>rosids</taxon>
        <taxon>malvids</taxon>
        <taxon>Malvales</taxon>
        <taxon>Malvaceae</taxon>
        <taxon>Malvoideae</taxon>
        <taxon>Gossypium</taxon>
    </lineage>
</organism>
<name>A0A0B0PL20_GOSAR</name>
<dbReference type="GO" id="GO:0016301">
    <property type="term" value="F:kinase activity"/>
    <property type="evidence" value="ECO:0007669"/>
    <property type="project" value="UniProtKB-KW"/>
</dbReference>
<dbReference type="EMBL" id="KN399092">
    <property type="protein sequence ID" value="KHG13212.1"/>
    <property type="molecule type" value="Genomic_DNA"/>
</dbReference>
<keyword evidence="2" id="KW-0418">Kinase</keyword>
<keyword evidence="3" id="KW-1185">Reference proteome</keyword>
<proteinExistence type="predicted"/>